<protein>
    <submittedName>
        <fullName evidence="2">Spore coat protein</fullName>
    </submittedName>
</protein>
<dbReference type="EMBL" id="HE804045">
    <property type="protein sequence ID" value="CCH32078.1"/>
    <property type="molecule type" value="Genomic_DNA"/>
</dbReference>
<dbReference type="eggNOG" id="COG2132">
    <property type="taxonomic scope" value="Bacteria"/>
</dbReference>
<keyword evidence="2" id="KW-0946">Virion</keyword>
<dbReference type="Proteomes" id="UP000006281">
    <property type="component" value="Chromosome"/>
</dbReference>
<sequence length="122" mass="13870">MTRDFSFRGGLVGGRHGWTIGGEPDAPSRIDARPRLGDVEIWRFVVDLHHPVHLHLVDFRVLSRGGRAPAPHDVGRKDTVDLRPGEAVEVIARFDGYRGRYMFHCHNAEHEDMVMMANFETI</sequence>
<dbReference type="STRING" id="1179773.BN6_48040"/>
<dbReference type="HOGENOM" id="CLU_2025073_0_0_11"/>
<feature type="domain" description="Plastocyanin-like" evidence="1">
    <location>
        <begin position="21"/>
        <end position="120"/>
    </location>
</feature>
<dbReference type="Gene3D" id="2.60.40.420">
    <property type="entry name" value="Cupredoxins - blue copper proteins"/>
    <property type="match status" value="1"/>
</dbReference>
<dbReference type="Pfam" id="PF07731">
    <property type="entry name" value="Cu-oxidase_2"/>
    <property type="match status" value="1"/>
</dbReference>
<evidence type="ECO:0000313" key="3">
    <source>
        <dbReference type="Proteomes" id="UP000006281"/>
    </source>
</evidence>
<dbReference type="PATRIC" id="fig|1179773.3.peg.4814"/>
<dbReference type="GO" id="GO:0005507">
    <property type="term" value="F:copper ion binding"/>
    <property type="evidence" value="ECO:0007669"/>
    <property type="project" value="InterPro"/>
</dbReference>
<accession>K0K6A6</accession>
<dbReference type="KEGG" id="sesp:BN6_48040"/>
<reference evidence="2 3" key="1">
    <citation type="journal article" date="2012" name="BMC Genomics">
        <title>Complete genome sequence of Saccharothrix espanaensis DSM 44229T and comparison to the other completely sequenced Pseudonocardiaceae.</title>
        <authorList>
            <person name="Strobel T."/>
            <person name="Al-Dilaimi A."/>
            <person name="Blom J."/>
            <person name="Gessner A."/>
            <person name="Kalinowski J."/>
            <person name="Luzhetska M."/>
            <person name="Puhler A."/>
            <person name="Szczepanowski R."/>
            <person name="Bechthold A."/>
            <person name="Ruckert C."/>
        </authorList>
    </citation>
    <scope>NUCLEOTIDE SEQUENCE [LARGE SCALE GENOMIC DNA]</scope>
    <source>
        <strain evidence="3">ATCC 51144 / DSM 44229 / JCM 9112 / NBRC 15066 / NRRL 15764</strain>
    </source>
</reference>
<dbReference type="GO" id="GO:0016491">
    <property type="term" value="F:oxidoreductase activity"/>
    <property type="evidence" value="ECO:0007669"/>
    <property type="project" value="InterPro"/>
</dbReference>
<keyword evidence="3" id="KW-1185">Reference proteome</keyword>
<gene>
    <name evidence="2" type="ordered locus">BN6_48040</name>
</gene>
<evidence type="ECO:0000259" key="1">
    <source>
        <dbReference type="Pfam" id="PF07731"/>
    </source>
</evidence>
<keyword evidence="2" id="KW-0167">Capsid protein</keyword>
<evidence type="ECO:0000313" key="2">
    <source>
        <dbReference type="EMBL" id="CCH32078.1"/>
    </source>
</evidence>
<name>K0K6A6_SACES</name>
<dbReference type="InterPro" id="IPR008972">
    <property type="entry name" value="Cupredoxin"/>
</dbReference>
<dbReference type="InterPro" id="IPR011706">
    <property type="entry name" value="Cu-oxidase_C"/>
</dbReference>
<proteinExistence type="predicted"/>
<organism evidence="2 3">
    <name type="scientific">Saccharothrix espanaensis (strain ATCC 51144 / DSM 44229 / JCM 9112 / NBRC 15066 / NRRL 15764)</name>
    <dbReference type="NCBI Taxonomy" id="1179773"/>
    <lineage>
        <taxon>Bacteria</taxon>
        <taxon>Bacillati</taxon>
        <taxon>Actinomycetota</taxon>
        <taxon>Actinomycetes</taxon>
        <taxon>Pseudonocardiales</taxon>
        <taxon>Pseudonocardiaceae</taxon>
        <taxon>Saccharothrix</taxon>
    </lineage>
</organism>
<dbReference type="SUPFAM" id="SSF49503">
    <property type="entry name" value="Cupredoxins"/>
    <property type="match status" value="1"/>
</dbReference>
<dbReference type="AlphaFoldDB" id="K0K6A6"/>